<dbReference type="AlphaFoldDB" id="A0AA95H516"/>
<accession>A0AA95H516</accession>
<dbReference type="Proteomes" id="UP001300672">
    <property type="component" value="Chromosome"/>
</dbReference>
<name>A0AA95H516_9GAMM</name>
<evidence type="ECO:0000313" key="1">
    <source>
        <dbReference type="EMBL" id="WGZ89379.1"/>
    </source>
</evidence>
<gene>
    <name evidence="1" type="ORF">QJT80_07610</name>
</gene>
<dbReference type="KEGG" id="tdu:QJT80_07610"/>
<protein>
    <submittedName>
        <fullName evidence="1">Uncharacterized protein</fullName>
    </submittedName>
</protein>
<proteinExistence type="predicted"/>
<sequence>MVEFPTKPQLAEVYIQQGSDAITWYAWRNALRVVPVLGRIPLRTMWPKFTVQYTYYTLRVCFLLSQGAEFISREVADKAKLAAANAANFEGFATHDIGYAVAYAAYTAMYNSADKATVASSFAADTASYANATINMSCPNVKAGTIKAALADYKYLLKQPSFKWETRPLWPKHFFMATMPECYEQWEENLLHDLKGIGLEFMSNDLKNLLADKPIGSHLKNYARPLPNELSKDPAALRRAILLNESTDLMALGV</sequence>
<dbReference type="EMBL" id="CP124755">
    <property type="protein sequence ID" value="WGZ89379.1"/>
    <property type="molecule type" value="Genomic_DNA"/>
</dbReference>
<reference evidence="1" key="2">
    <citation type="submission" date="2023-04" db="EMBL/GenBank/DDBJ databases">
        <authorList>
            <person name="Beletskiy A.V."/>
            <person name="Mardanov A.V."/>
            <person name="Ravin N.V."/>
        </authorList>
    </citation>
    <scope>NUCLEOTIDE SEQUENCE</scope>
    <source>
        <strain evidence="1">GKL-01</strain>
    </source>
</reference>
<organism evidence="1">
    <name type="scientific">Candidatus Thiocaldithrix dubininis</name>
    <dbReference type="NCBI Taxonomy" id="3080823"/>
    <lineage>
        <taxon>Bacteria</taxon>
        <taxon>Pseudomonadati</taxon>
        <taxon>Pseudomonadota</taxon>
        <taxon>Gammaproteobacteria</taxon>
        <taxon>Thiotrichales</taxon>
        <taxon>Thiotrichaceae</taxon>
        <taxon>Candidatus Thiocaldithrix</taxon>
    </lineage>
</organism>
<reference evidence="1" key="1">
    <citation type="journal article" date="2023" name="Int. J. Mol. Sci.">
        <title>Metagenomics Revealed a New Genus 'Candidatus Thiocaldithrix dubininis' gen. nov., sp. nov. and a New Species 'Candidatus Thiothrix putei' sp. nov. in the Family Thiotrichaceae, Some Members of Which Have Traits of Both Na+- and H+-Motive Energetics.</title>
        <authorList>
            <person name="Ravin N.V."/>
            <person name="Muntyan M.S."/>
            <person name="Smolyakov D.D."/>
            <person name="Rudenko T.S."/>
            <person name="Beletsky A.V."/>
            <person name="Mardanov A.V."/>
            <person name="Grabovich M.Y."/>
        </authorList>
    </citation>
    <scope>NUCLEOTIDE SEQUENCE</scope>
    <source>
        <strain evidence="1">GKL-01</strain>
    </source>
</reference>